<organism evidence="1 2">
    <name type="scientific">Cinara cedri</name>
    <dbReference type="NCBI Taxonomy" id="506608"/>
    <lineage>
        <taxon>Eukaryota</taxon>
        <taxon>Metazoa</taxon>
        <taxon>Ecdysozoa</taxon>
        <taxon>Arthropoda</taxon>
        <taxon>Hexapoda</taxon>
        <taxon>Insecta</taxon>
        <taxon>Pterygota</taxon>
        <taxon>Neoptera</taxon>
        <taxon>Paraneoptera</taxon>
        <taxon>Hemiptera</taxon>
        <taxon>Sternorrhyncha</taxon>
        <taxon>Aphidomorpha</taxon>
        <taxon>Aphidoidea</taxon>
        <taxon>Aphididae</taxon>
        <taxon>Lachninae</taxon>
        <taxon>Cinara</taxon>
    </lineage>
</organism>
<evidence type="ECO:0000313" key="2">
    <source>
        <dbReference type="Proteomes" id="UP000325440"/>
    </source>
</evidence>
<dbReference type="PANTHER" id="PTHR31511">
    <property type="entry name" value="PROTEIN CBG23764"/>
    <property type="match status" value="1"/>
</dbReference>
<dbReference type="Proteomes" id="UP000325440">
    <property type="component" value="Unassembled WGS sequence"/>
</dbReference>
<gene>
    <name evidence="1" type="ORF">CINCED_3A018280</name>
</gene>
<sequence length="424" mass="49808">MATLEENNNYFLHYRHLKQAMVNDLIVKKVHIIMEFQKSLWLATYIDLNTGMRKKATNEFKKNEKDKLMNNAVFGKTMESMRWRIDMELVSNEKKVQKLISKTTFKHCTTYNENQCAVSLENKIIYFYKPIYIGFAVLDISKTEMYDYHYNVMKKHFKNLINLLYTDTDSLVYLIKTSDYYANLRNNPGLLECTDTANLPVDHPCYVIERKKKPGLFSDESDGRTITEFCTLRAKVYTYNIDGVEKTKAKGIRGHAVKNHMTFNDHKKCLFAPRQLKRPRVHIPSIQKEDGTWARSEQDKAEVYARHLERIFQSNDIVSELNCTQCQPLNSTREFRRHFTPLEVAYEIDTNINTKKPPGFNEISPQFVPEQWKRAEVIMLLKPGKPPEQAFSYRPIACMSKLFEKLFLKRLNSIIEAKQLIPDH</sequence>
<dbReference type="OrthoDB" id="6615014at2759"/>
<name>A0A5E4MRZ6_9HEMI</name>
<keyword evidence="2" id="KW-1185">Reference proteome</keyword>
<protein>
    <submittedName>
        <fullName evidence="1">DNA polymerase, palm domain</fullName>
    </submittedName>
</protein>
<dbReference type="PANTHER" id="PTHR31511:SF12">
    <property type="entry name" value="RHO TERMINATION FACTOR N-TERMINAL DOMAIN-CONTAINING PROTEIN"/>
    <property type="match status" value="1"/>
</dbReference>
<dbReference type="InterPro" id="IPR023211">
    <property type="entry name" value="DNA_pol_palm_dom_sf"/>
</dbReference>
<accession>A0A5E4MRZ6</accession>
<dbReference type="GO" id="GO:0071897">
    <property type="term" value="P:DNA biosynthetic process"/>
    <property type="evidence" value="ECO:0007669"/>
    <property type="project" value="UniProtKB-ARBA"/>
</dbReference>
<reference evidence="1 2" key="1">
    <citation type="submission" date="2019-08" db="EMBL/GenBank/DDBJ databases">
        <authorList>
            <person name="Alioto T."/>
            <person name="Alioto T."/>
            <person name="Gomez Garrido J."/>
        </authorList>
    </citation>
    <scope>NUCLEOTIDE SEQUENCE [LARGE SCALE GENOMIC DNA]</scope>
</reference>
<evidence type="ECO:0000313" key="1">
    <source>
        <dbReference type="EMBL" id="VVC34281.1"/>
    </source>
</evidence>
<dbReference type="SUPFAM" id="SSF56672">
    <property type="entry name" value="DNA/RNA polymerases"/>
    <property type="match status" value="1"/>
</dbReference>
<proteinExistence type="predicted"/>
<dbReference type="InterPro" id="IPR043502">
    <property type="entry name" value="DNA/RNA_pol_sf"/>
</dbReference>
<dbReference type="Gene3D" id="3.90.1600.10">
    <property type="entry name" value="Palm domain of DNA polymerase"/>
    <property type="match status" value="1"/>
</dbReference>
<dbReference type="AlphaFoldDB" id="A0A5E4MRZ6"/>
<dbReference type="EMBL" id="CABPRJ010000989">
    <property type="protein sequence ID" value="VVC34281.1"/>
    <property type="molecule type" value="Genomic_DNA"/>
</dbReference>